<dbReference type="SUPFAM" id="SSF47413">
    <property type="entry name" value="lambda repressor-like DNA-binding domains"/>
    <property type="match status" value="1"/>
</dbReference>
<accession>A0A5N8XNB3</accession>
<proteinExistence type="inferred from homology"/>
<comment type="caution">
    <text evidence="3">The sequence shown here is derived from an EMBL/GenBank/DDBJ whole genome shotgun (WGS) entry which is preliminary data.</text>
</comment>
<reference evidence="3 4" key="1">
    <citation type="submission" date="2019-07" db="EMBL/GenBank/DDBJ databases">
        <title>New species of Amycolatopsis and Streptomyces.</title>
        <authorList>
            <person name="Duangmal K."/>
            <person name="Teo W.F.A."/>
            <person name="Lipun K."/>
        </authorList>
    </citation>
    <scope>NUCLEOTIDE SEQUENCE [LARGE SCALE GENOMIC DNA]</scope>
    <source>
        <strain evidence="3 4">NBRC 106415</strain>
    </source>
</reference>
<dbReference type="RefSeq" id="WP_152774417.1">
    <property type="nucleotide sequence ID" value="NZ_VJZC01000258.1"/>
</dbReference>
<dbReference type="Gene3D" id="1.10.260.40">
    <property type="entry name" value="lambda repressor-like DNA-binding domains"/>
    <property type="match status" value="1"/>
</dbReference>
<evidence type="ECO:0000313" key="3">
    <source>
        <dbReference type="EMBL" id="MPY60963.1"/>
    </source>
</evidence>
<dbReference type="InterPro" id="IPR052345">
    <property type="entry name" value="Rad_response_metalloprotease"/>
</dbReference>
<dbReference type="SMART" id="SM00530">
    <property type="entry name" value="HTH_XRE"/>
    <property type="match status" value="1"/>
</dbReference>
<name>A0A5N8XNB3_9ACTN</name>
<dbReference type="InterPro" id="IPR010359">
    <property type="entry name" value="IrrE_HExxH"/>
</dbReference>
<dbReference type="PANTHER" id="PTHR43236:SF1">
    <property type="entry name" value="BLL7220 PROTEIN"/>
    <property type="match status" value="1"/>
</dbReference>
<dbReference type="Gene3D" id="1.10.10.2910">
    <property type="match status" value="1"/>
</dbReference>
<dbReference type="AlphaFoldDB" id="A0A5N8XNB3"/>
<sequence length="341" mass="37176">MSTQAFERARLRTARELAGLSQTRLAREAGLTPAAISQFESGAARPSPETTGVLARALGVPPAFFGEAMTGSHDGFFRSLRRTSVTDRRRARAIGHVAHDLAVHASAVGRFRVADIPCLPVSSLQAQRAEIEEVAARVRKLWGLPPGPVADIVDLLEGHGVAVTRLPLDNRDVDAFSLPFPDHPVVVLGSDKNDRARSRFDSAHELAHLVLHGEQIWGVKEVETQAHQFAAAFLMPADDIHDQLPTTVDWPALFRLKQHWQVSLAALLMRARTLGRMNENVYLTAIKAASARGWRRVEPVPLGRPEQPTRLLAYLASADSALARSVLPPQIVESLQTASAT</sequence>
<dbReference type="PANTHER" id="PTHR43236">
    <property type="entry name" value="ANTITOXIN HIGA1"/>
    <property type="match status" value="1"/>
</dbReference>
<organism evidence="3 4">
    <name type="scientific">Streptomyces spongiae</name>
    <dbReference type="NCBI Taxonomy" id="565072"/>
    <lineage>
        <taxon>Bacteria</taxon>
        <taxon>Bacillati</taxon>
        <taxon>Actinomycetota</taxon>
        <taxon>Actinomycetes</taxon>
        <taxon>Kitasatosporales</taxon>
        <taxon>Streptomycetaceae</taxon>
        <taxon>Streptomyces</taxon>
    </lineage>
</organism>
<evidence type="ECO:0000259" key="2">
    <source>
        <dbReference type="PROSITE" id="PS50943"/>
    </source>
</evidence>
<dbReference type="Pfam" id="PF01381">
    <property type="entry name" value="HTH_3"/>
    <property type="match status" value="1"/>
</dbReference>
<dbReference type="InterPro" id="IPR001387">
    <property type="entry name" value="Cro/C1-type_HTH"/>
</dbReference>
<protein>
    <submittedName>
        <fullName evidence="3">ImmA/IrrE family metallo-endopeptidase</fullName>
    </submittedName>
</protein>
<gene>
    <name evidence="3" type="ORF">FNH08_28625</name>
</gene>
<evidence type="ECO:0000256" key="1">
    <source>
        <dbReference type="ARBA" id="ARBA00007227"/>
    </source>
</evidence>
<dbReference type="CDD" id="cd00093">
    <property type="entry name" value="HTH_XRE"/>
    <property type="match status" value="1"/>
</dbReference>
<comment type="similarity">
    <text evidence="1">Belongs to the short-chain fatty acyl-CoA assimilation regulator (ScfR) family.</text>
</comment>
<dbReference type="Proteomes" id="UP000400924">
    <property type="component" value="Unassembled WGS sequence"/>
</dbReference>
<feature type="domain" description="HTH cro/C1-type" evidence="2">
    <location>
        <begin position="11"/>
        <end position="65"/>
    </location>
</feature>
<dbReference type="Pfam" id="PF06114">
    <property type="entry name" value="Peptidase_M78"/>
    <property type="match status" value="1"/>
</dbReference>
<evidence type="ECO:0000313" key="4">
    <source>
        <dbReference type="Proteomes" id="UP000400924"/>
    </source>
</evidence>
<dbReference type="PROSITE" id="PS50943">
    <property type="entry name" value="HTH_CROC1"/>
    <property type="match status" value="1"/>
</dbReference>
<dbReference type="InterPro" id="IPR010982">
    <property type="entry name" value="Lambda_DNA-bd_dom_sf"/>
</dbReference>
<dbReference type="GO" id="GO:0003677">
    <property type="term" value="F:DNA binding"/>
    <property type="evidence" value="ECO:0007669"/>
    <property type="project" value="InterPro"/>
</dbReference>
<dbReference type="EMBL" id="VJZC01000258">
    <property type="protein sequence ID" value="MPY60963.1"/>
    <property type="molecule type" value="Genomic_DNA"/>
</dbReference>
<dbReference type="OrthoDB" id="9794834at2"/>
<keyword evidence="4" id="KW-1185">Reference proteome</keyword>